<protein>
    <submittedName>
        <fullName evidence="1">SDR family oxidoreductase</fullName>
    </submittedName>
</protein>
<proteinExistence type="predicted"/>
<dbReference type="Proteomes" id="UP000616151">
    <property type="component" value="Unassembled WGS sequence"/>
</dbReference>
<reference evidence="1" key="1">
    <citation type="submission" date="2021-01" db="EMBL/GenBank/DDBJ databases">
        <authorList>
            <person name="Sun Q."/>
        </authorList>
    </citation>
    <scope>NUCLEOTIDE SEQUENCE</scope>
    <source>
        <strain evidence="1">YIM B02566</strain>
    </source>
</reference>
<name>A0ACC5RDD7_9HYPH</name>
<keyword evidence="2" id="KW-1185">Reference proteome</keyword>
<sequence length="258" mass="27583">MTPMDKFRLDGRSVIVTGGARGIGLAVAELCAAAGADIAIIDRLEDQGRASAERLATSSGRKVRFYGGDLADWRKAEEVTAQIADDFGRLHVLMNCIGIGPNTDVLNIPAQEWADVMNINVNAQFYIAQAVAKRMAETGGGSIVAIGSNSGLIVDRPQPQAHYNASKAAVHQMVKSLAVELAPHKIRVNAVAPGFIVTDMTKDMITKSGWYDIWTHNTPMGRLGKPEEVAYGMLYLASDAASFATGSILVIDGGYTCW</sequence>
<accession>A0ACC5RDD7</accession>
<gene>
    <name evidence="1" type="ORF">JHL16_29895</name>
</gene>
<organism evidence="1 2">
    <name type="scientific">Taklimakanibacter albus</name>
    <dbReference type="NCBI Taxonomy" id="2800327"/>
    <lineage>
        <taxon>Bacteria</taxon>
        <taxon>Pseudomonadati</taxon>
        <taxon>Pseudomonadota</taxon>
        <taxon>Alphaproteobacteria</taxon>
        <taxon>Hyphomicrobiales</taxon>
        <taxon>Aestuariivirgaceae</taxon>
        <taxon>Taklimakanibacter</taxon>
    </lineage>
</organism>
<dbReference type="EMBL" id="JAENHL010000008">
    <property type="protein sequence ID" value="MBK1870615.1"/>
    <property type="molecule type" value="Genomic_DNA"/>
</dbReference>
<evidence type="ECO:0000313" key="1">
    <source>
        <dbReference type="EMBL" id="MBK1870615.1"/>
    </source>
</evidence>
<evidence type="ECO:0000313" key="2">
    <source>
        <dbReference type="Proteomes" id="UP000616151"/>
    </source>
</evidence>
<comment type="caution">
    <text evidence="1">The sequence shown here is derived from an EMBL/GenBank/DDBJ whole genome shotgun (WGS) entry which is preliminary data.</text>
</comment>